<evidence type="ECO:0000256" key="4">
    <source>
        <dbReference type="ARBA" id="ARBA00012595"/>
    </source>
</evidence>
<reference evidence="15" key="1">
    <citation type="journal article" date="2014" name="Int. J. Syst. Evol. Microbiol.">
        <title>Complete genome sequence of Corynebacterium casei LMG S-19264T (=DSM 44701T), isolated from a smear-ripened cheese.</title>
        <authorList>
            <consortium name="US DOE Joint Genome Institute (JGI-PGF)"/>
            <person name="Walter F."/>
            <person name="Albersmeier A."/>
            <person name="Kalinowski J."/>
            <person name="Ruckert C."/>
        </authorList>
    </citation>
    <scope>NUCLEOTIDE SEQUENCE</scope>
    <source>
        <strain evidence="15">CGMCC 4.7368</strain>
    </source>
</reference>
<keyword evidence="9 12" id="KW-0119">Carbohydrate metabolism</keyword>
<evidence type="ECO:0000313" key="15">
    <source>
        <dbReference type="EMBL" id="GGO83284.1"/>
    </source>
</evidence>
<dbReference type="Proteomes" id="UP000646523">
    <property type="component" value="Unassembled WGS sequence"/>
</dbReference>
<dbReference type="InterPro" id="IPR006048">
    <property type="entry name" value="A-amylase/branching_C"/>
</dbReference>
<evidence type="ECO:0000256" key="7">
    <source>
        <dbReference type="ARBA" id="ARBA00022801"/>
    </source>
</evidence>
<accession>A0A917ZJH4</accession>
<dbReference type="PANTHER" id="PTHR43447">
    <property type="entry name" value="ALPHA-AMYLASE"/>
    <property type="match status" value="1"/>
</dbReference>
<dbReference type="SUPFAM" id="SSF51445">
    <property type="entry name" value="(Trans)glycosidases"/>
    <property type="match status" value="1"/>
</dbReference>
<dbReference type="GO" id="GO:0005975">
    <property type="term" value="P:carbohydrate metabolic process"/>
    <property type="evidence" value="ECO:0007669"/>
    <property type="project" value="InterPro"/>
</dbReference>
<keyword evidence="16" id="KW-1185">Reference proteome</keyword>
<comment type="catalytic activity">
    <reaction evidence="1 12">
        <text>Endohydrolysis of (1-&gt;4)-alpha-D-glucosidic linkages in polysaccharides containing three or more (1-&gt;4)-alpha-linked D-glucose units.</text>
        <dbReference type="EC" id="3.2.1.1"/>
    </reaction>
</comment>
<evidence type="ECO:0000256" key="11">
    <source>
        <dbReference type="RuleBase" id="RU003615"/>
    </source>
</evidence>
<dbReference type="SMART" id="SM00642">
    <property type="entry name" value="Aamy"/>
    <property type="match status" value="1"/>
</dbReference>
<evidence type="ECO:0000256" key="10">
    <source>
        <dbReference type="ARBA" id="ARBA00023295"/>
    </source>
</evidence>
<gene>
    <name evidence="15" type="ORF">GCM10012289_76410</name>
</gene>
<dbReference type="Gene3D" id="3.20.20.80">
    <property type="entry name" value="Glycosidases"/>
    <property type="match status" value="1"/>
</dbReference>
<name>A0A917ZJH4_9ACTN</name>
<dbReference type="InterPro" id="IPR013780">
    <property type="entry name" value="Glyco_hydro_b"/>
</dbReference>
<dbReference type="InterPro" id="IPR017853">
    <property type="entry name" value="GH"/>
</dbReference>
<dbReference type="EC" id="3.2.1.1" evidence="4 12"/>
<evidence type="ECO:0000259" key="14">
    <source>
        <dbReference type="SMART" id="SM00642"/>
    </source>
</evidence>
<keyword evidence="8" id="KW-0106">Calcium</keyword>
<evidence type="ECO:0000256" key="12">
    <source>
        <dbReference type="RuleBase" id="RU361134"/>
    </source>
</evidence>
<dbReference type="SUPFAM" id="SSF51011">
    <property type="entry name" value="Glycosyl hydrolase domain"/>
    <property type="match status" value="1"/>
</dbReference>
<evidence type="ECO:0000256" key="2">
    <source>
        <dbReference type="ARBA" id="ARBA00001913"/>
    </source>
</evidence>
<dbReference type="Gene3D" id="2.60.40.1180">
    <property type="entry name" value="Golgi alpha-mannosidase II"/>
    <property type="match status" value="1"/>
</dbReference>
<dbReference type="EMBL" id="BMNH01000050">
    <property type="protein sequence ID" value="GGO83284.1"/>
    <property type="molecule type" value="Genomic_DNA"/>
</dbReference>
<evidence type="ECO:0000259" key="13">
    <source>
        <dbReference type="SMART" id="SM00632"/>
    </source>
</evidence>
<evidence type="ECO:0000256" key="6">
    <source>
        <dbReference type="ARBA" id="ARBA00022723"/>
    </source>
</evidence>
<protein>
    <recommendedName>
        <fullName evidence="5 12">Alpha-amylase</fullName>
        <ecNumber evidence="4 12">3.2.1.1</ecNumber>
    </recommendedName>
</protein>
<evidence type="ECO:0000256" key="8">
    <source>
        <dbReference type="ARBA" id="ARBA00022837"/>
    </source>
</evidence>
<reference evidence="15" key="2">
    <citation type="submission" date="2020-09" db="EMBL/GenBank/DDBJ databases">
        <authorList>
            <person name="Sun Q."/>
            <person name="Zhou Y."/>
        </authorList>
    </citation>
    <scope>NUCLEOTIDE SEQUENCE</scope>
    <source>
        <strain evidence="15">CGMCC 4.7368</strain>
    </source>
</reference>
<dbReference type="InterPro" id="IPR006046">
    <property type="entry name" value="Alpha_amylase"/>
</dbReference>
<evidence type="ECO:0000256" key="5">
    <source>
        <dbReference type="ARBA" id="ARBA00017303"/>
    </source>
</evidence>
<dbReference type="GO" id="GO:0004556">
    <property type="term" value="F:alpha-amylase activity"/>
    <property type="evidence" value="ECO:0007669"/>
    <property type="project" value="UniProtKB-UniRule"/>
</dbReference>
<dbReference type="GO" id="GO:0046872">
    <property type="term" value="F:metal ion binding"/>
    <property type="evidence" value="ECO:0007669"/>
    <property type="project" value="UniProtKB-KW"/>
</dbReference>
<sequence length="493" mass="52767">MTQTCENAGVKIYADVIVNHMTGQDGGGTGSAGTTISTKYRSPDLHGDGQYGYGYGDFGSCRRDIANWSDAAEIRDCELLNLADLRTDTDYVRDRIAEYLFQLVRNGVDGFRVDAAKHVRPADLAAVKSKVSAKTAAAGLAAPYYYQEVWYEGAGEPITPAEYFAIGDTNEFRAGTELAKKFKNTGGTVSDLVGHDYGSGWGLIPGDRAVPFVDNHDTQRDELTKHHVLTYKDGALYKLANVFQLGWPYGTPVVMSSFAFTDRDTSPPRQSNGDTRPVTSCGGEWVCEHRYRETANMVGFRNAVGSAPVGDKWINGNQTAWGRGDKGYVVINRTDGTLSREFDSSLPAGVYCDVIDGDFDANAGTCSGRTVSVNADGRFTAPVAGMDALAIHAGARLGAGPTPTVTPGVTTVRVHYDTGYGNSITIRGDTAPLSWSSGLACVNKAAALWECPIQGIPAGRTFAFKPLINDSRWSTGPDHTGTAGQTIDVTPAF</sequence>
<evidence type="ECO:0000256" key="9">
    <source>
        <dbReference type="ARBA" id="ARBA00023277"/>
    </source>
</evidence>
<organism evidence="15 16">
    <name type="scientific">Nonomuraea cavernae</name>
    <dbReference type="NCBI Taxonomy" id="2045107"/>
    <lineage>
        <taxon>Bacteria</taxon>
        <taxon>Bacillati</taxon>
        <taxon>Actinomycetota</taxon>
        <taxon>Actinomycetes</taxon>
        <taxon>Streptosporangiales</taxon>
        <taxon>Streptosporangiaceae</taxon>
        <taxon>Nonomuraea</taxon>
    </lineage>
</organism>
<keyword evidence="10 12" id="KW-0326">Glycosidase</keyword>
<dbReference type="AlphaFoldDB" id="A0A917ZJH4"/>
<dbReference type="InterPro" id="IPR006047">
    <property type="entry name" value="GH13_cat_dom"/>
</dbReference>
<evidence type="ECO:0000313" key="16">
    <source>
        <dbReference type="Proteomes" id="UP000646523"/>
    </source>
</evidence>
<dbReference type="Pfam" id="PF00128">
    <property type="entry name" value="Alpha-amylase"/>
    <property type="match status" value="1"/>
</dbReference>
<evidence type="ECO:0000256" key="3">
    <source>
        <dbReference type="ARBA" id="ARBA00008061"/>
    </source>
</evidence>
<comment type="similarity">
    <text evidence="3 11">Belongs to the glycosyl hydrolase 13 family.</text>
</comment>
<dbReference type="PRINTS" id="PR00110">
    <property type="entry name" value="ALPHAAMYLASE"/>
</dbReference>
<keyword evidence="6" id="KW-0479">Metal-binding</keyword>
<feature type="domain" description="Alpha-amylase C-terminal" evidence="13">
    <location>
        <begin position="310"/>
        <end position="396"/>
    </location>
</feature>
<dbReference type="Pfam" id="PF02806">
    <property type="entry name" value="Alpha-amylase_C"/>
    <property type="match status" value="1"/>
</dbReference>
<dbReference type="SMART" id="SM00632">
    <property type="entry name" value="Aamy_C"/>
    <property type="match status" value="1"/>
</dbReference>
<proteinExistence type="inferred from homology"/>
<dbReference type="InterPro" id="IPR031319">
    <property type="entry name" value="A-amylase_C"/>
</dbReference>
<evidence type="ECO:0000256" key="1">
    <source>
        <dbReference type="ARBA" id="ARBA00000548"/>
    </source>
</evidence>
<keyword evidence="7 12" id="KW-0378">Hydrolase</keyword>
<feature type="domain" description="Glycosyl hydrolase family 13 catalytic" evidence="14">
    <location>
        <begin position="1"/>
        <end position="301"/>
    </location>
</feature>
<comment type="cofactor">
    <cofactor evidence="2">
        <name>Ca(2+)</name>
        <dbReference type="ChEBI" id="CHEBI:29108"/>
    </cofactor>
</comment>
<comment type="caution">
    <text evidence="15">The sequence shown here is derived from an EMBL/GenBank/DDBJ whole genome shotgun (WGS) entry which is preliminary data.</text>
</comment>